<dbReference type="Gene3D" id="3.30.530.20">
    <property type="match status" value="1"/>
</dbReference>
<feature type="domain" description="TNFR-Cys" evidence="2">
    <location>
        <begin position="80"/>
        <end position="111"/>
    </location>
</feature>
<dbReference type="SUPFAM" id="SSF55961">
    <property type="entry name" value="Bet v1-like"/>
    <property type="match status" value="1"/>
</dbReference>
<evidence type="ECO:0000259" key="2">
    <source>
        <dbReference type="SMART" id="SM00208"/>
    </source>
</evidence>
<protein>
    <recommendedName>
        <fullName evidence="2">TNFR-Cys domain-containing protein</fullName>
    </recommendedName>
</protein>
<evidence type="ECO:0000313" key="3">
    <source>
        <dbReference type="EMBL" id="GMH73197.1"/>
    </source>
</evidence>
<dbReference type="Pfam" id="PF07699">
    <property type="entry name" value="Ephrin_rec_like"/>
    <property type="match status" value="1"/>
</dbReference>
<feature type="transmembrane region" description="Helical" evidence="1">
    <location>
        <begin position="552"/>
        <end position="570"/>
    </location>
</feature>
<dbReference type="AlphaFoldDB" id="A0A9W7AJ33"/>
<keyword evidence="1" id="KW-0472">Membrane</keyword>
<dbReference type="InterPro" id="IPR011641">
    <property type="entry name" value="Tyr-kin_ephrin_A/B_rcpt-like"/>
</dbReference>
<reference evidence="4" key="1">
    <citation type="journal article" date="2023" name="Commun. Biol.">
        <title>Genome analysis of Parmales, the sister group of diatoms, reveals the evolutionary specialization of diatoms from phago-mixotrophs to photoautotrophs.</title>
        <authorList>
            <person name="Ban H."/>
            <person name="Sato S."/>
            <person name="Yoshikawa S."/>
            <person name="Yamada K."/>
            <person name="Nakamura Y."/>
            <person name="Ichinomiya M."/>
            <person name="Sato N."/>
            <person name="Blanc-Mathieu R."/>
            <person name="Endo H."/>
            <person name="Kuwata A."/>
            <person name="Ogata H."/>
        </authorList>
    </citation>
    <scope>NUCLEOTIDE SEQUENCE [LARGE SCALE GENOMIC DNA]</scope>
</reference>
<dbReference type="InterPro" id="IPR009030">
    <property type="entry name" value="Growth_fac_rcpt_cys_sf"/>
</dbReference>
<feature type="transmembrane region" description="Helical" evidence="1">
    <location>
        <begin position="641"/>
        <end position="661"/>
    </location>
</feature>
<feature type="transmembrane region" description="Helical" evidence="1">
    <location>
        <begin position="901"/>
        <end position="922"/>
    </location>
</feature>
<proteinExistence type="predicted"/>
<dbReference type="Pfam" id="PF01852">
    <property type="entry name" value="START"/>
    <property type="match status" value="1"/>
</dbReference>
<dbReference type="Proteomes" id="UP001162640">
    <property type="component" value="Unassembled WGS sequence"/>
</dbReference>
<dbReference type="SUPFAM" id="SSF57184">
    <property type="entry name" value="Growth factor receptor domain"/>
    <property type="match status" value="1"/>
</dbReference>
<name>A0A9W7AJ33_9STRA</name>
<dbReference type="GO" id="GO:0008289">
    <property type="term" value="F:lipid binding"/>
    <property type="evidence" value="ECO:0007669"/>
    <property type="project" value="InterPro"/>
</dbReference>
<keyword evidence="1" id="KW-1133">Transmembrane helix</keyword>
<dbReference type="EMBL" id="BLQM01000183">
    <property type="protein sequence ID" value="GMH73197.1"/>
    <property type="molecule type" value="Genomic_DNA"/>
</dbReference>
<feature type="transmembrane region" description="Helical" evidence="1">
    <location>
        <begin position="756"/>
        <end position="777"/>
    </location>
</feature>
<evidence type="ECO:0000313" key="4">
    <source>
        <dbReference type="Proteomes" id="UP001162640"/>
    </source>
</evidence>
<feature type="transmembrane region" description="Helical" evidence="1">
    <location>
        <begin position="667"/>
        <end position="687"/>
    </location>
</feature>
<keyword evidence="1" id="KW-0812">Transmembrane</keyword>
<feature type="transmembrane region" description="Helical" evidence="1">
    <location>
        <begin position="869"/>
        <end position="889"/>
    </location>
</feature>
<dbReference type="PANTHER" id="PTHR11319">
    <property type="entry name" value="G PROTEIN-COUPLED RECEPTOR-RELATED"/>
    <property type="match status" value="1"/>
</dbReference>
<comment type="caution">
    <text evidence="3">The sequence shown here is derived from an EMBL/GenBank/DDBJ whole genome shotgun (WGS) entry which is preliminary data.</text>
</comment>
<feature type="transmembrane region" description="Helical" evidence="1">
    <location>
        <begin position="838"/>
        <end position="857"/>
    </location>
</feature>
<dbReference type="SMART" id="SM01411">
    <property type="entry name" value="Ephrin_rec_like"/>
    <property type="match status" value="6"/>
</dbReference>
<feature type="domain" description="TNFR-Cys" evidence="2">
    <location>
        <begin position="234"/>
        <end position="271"/>
    </location>
</feature>
<organism evidence="3 4">
    <name type="scientific">Triparma laevis f. inornata</name>
    <dbReference type="NCBI Taxonomy" id="1714386"/>
    <lineage>
        <taxon>Eukaryota</taxon>
        <taxon>Sar</taxon>
        <taxon>Stramenopiles</taxon>
        <taxon>Ochrophyta</taxon>
        <taxon>Bolidophyceae</taxon>
        <taxon>Parmales</taxon>
        <taxon>Triparmaceae</taxon>
        <taxon>Triparma</taxon>
    </lineage>
</organism>
<evidence type="ECO:0000256" key="1">
    <source>
        <dbReference type="SAM" id="Phobius"/>
    </source>
</evidence>
<dbReference type="PANTHER" id="PTHR11319:SF35">
    <property type="entry name" value="OUTER MEMBRANE PROTEIN PMPC-RELATED"/>
    <property type="match status" value="1"/>
</dbReference>
<gene>
    <name evidence="3" type="ORF">TL16_g06118</name>
</gene>
<dbReference type="Gene3D" id="2.10.50.10">
    <property type="entry name" value="Tumor Necrosis Factor Receptor, subunit A, domain 2"/>
    <property type="match status" value="4"/>
</dbReference>
<sequence>MHDSAEDCRECNPGYYSNDPNGASTCTLCPNDMVSSSGASVCSACPAGYDCSGGETVICDPGKYSNGDTAGCVPTDHNSCLPGSYQPSTSQSSCLACPPGKYQNHEGQDACINCPPGFFCPERTVHPIKCGSVALFCPLNSETVDTSEEGYYTTPLSTETITRREGQAICEVGFACVGGVKFPCDGIGQYADEQGLSACKTATAGYRPNDNHDGVVPCTAGTYSIGGTSECTPCDPDKFSAAAAAGCTSFKSCGAGTFVSSPGNSTSDVECEDCPAGKASTGTQTTCDECNSDGQYADEQGLSACKTATAGHHPNGNRDGLNPCPAQTYSIGGSDTCSACPAGTHSKEGSAGCISCRQYMYYDEIKQECICEDTFITVDKKCTCEAGKTLINGICKECEDGRFKNHTGTDSCNVCDTKVIHGAFETLNGTDKSSAASCACGKGKFHDPRKPQLDTPEGKCEDCMNLNLPEGVSCDPVGLTLASLPLKDGYWRSSSQSDNIVKCEIDQSCVHASPEDNCTIGHTGPICSVCTEGYSKNAVGVCKSCSSASVSIGFYTLCVVLGITALYFVLRKIFGKEKLTISNVTQVITKASSDDKHWSKRLKTKAKILTSFYQIVSRLPSTLSIQYPDFYRGFTTAINSVFNFNAIGLISVGCVLPHSMYSFYGTFLVTTLTPIILSLLLFLITALQRRKLDPYAANKLTANRFSLFYGFTYLTFASTSTMSFSTFQCTKYGDDETEWLIADRSIDCSSDFHQKFMILSVLMILVYPIGITALYSYELWKHQEGIKDAEKREGDQSIQHIVFLWRDYRAEYWWFEIYECFRRLSFTGMLVFFDPGSAPQLCFSIILALMSSLMYAYHQPFEKLEENTLAQISTVSIFLTLLAGILITLKENLDEEYKANLGALLVFVNTLVFAMVGVGVLFKPVFKFIQKFNEKHVHDAPLKGMGPEVAYSVDLFIDYFKKLSKSDEKEAGWKPLDAKDWSGKTKKVKEWLEETGVKAEWRCADGNGPIDQARVRYVVDADIEMMMSAISSIKNTHSMAVGSFMYIVEKGKDWRQIYRAVKLPWPLRQRDVVFTEHTRRDPGGDVLVCSRSSRELSDSTRELSVKAGRMRAELRVGGYRLRGAGSGKTEIVCLIDMDLGGSFAFGYLYRRMSQAYLKGVVDMHREFAEKSKREKALSDPPPPLPILSKALAAATNPMFAGLNNADSSVGDSVNIEMGRMIKKKVSKSDDDENKIYVL</sequence>
<feature type="domain" description="TNFR-Cys" evidence="2">
    <location>
        <begin position="11"/>
        <end position="42"/>
    </location>
</feature>
<dbReference type="InterPro" id="IPR023393">
    <property type="entry name" value="START-like_dom_sf"/>
</dbReference>
<dbReference type="InterPro" id="IPR001368">
    <property type="entry name" value="TNFR/NGFR_Cys_rich_reg"/>
</dbReference>
<dbReference type="InterPro" id="IPR002913">
    <property type="entry name" value="START_lipid-bd_dom"/>
</dbReference>
<dbReference type="SMART" id="SM00208">
    <property type="entry name" value="TNFR"/>
    <property type="match status" value="3"/>
</dbReference>
<accession>A0A9W7AJ33</accession>